<dbReference type="Pfam" id="PF00563">
    <property type="entry name" value="EAL"/>
    <property type="match status" value="1"/>
</dbReference>
<dbReference type="InterPro" id="IPR029787">
    <property type="entry name" value="Nucleotide_cyclase"/>
</dbReference>
<dbReference type="InterPro" id="IPR001633">
    <property type="entry name" value="EAL_dom"/>
</dbReference>
<dbReference type="GO" id="GO:0071111">
    <property type="term" value="F:cyclic-guanylate-specific phosphodiesterase activity"/>
    <property type="evidence" value="ECO:0007669"/>
    <property type="project" value="InterPro"/>
</dbReference>
<feature type="transmembrane region" description="Helical" evidence="1">
    <location>
        <begin position="62"/>
        <end position="80"/>
    </location>
</feature>
<dbReference type="RefSeq" id="WP_061996922.1">
    <property type="nucleotide sequence ID" value="NZ_CAXIBE010000041.1"/>
</dbReference>
<evidence type="ECO:0000313" key="3">
    <source>
        <dbReference type="EMBL" id="MDO6578071.1"/>
    </source>
</evidence>
<keyword evidence="1" id="KW-0472">Membrane</keyword>
<dbReference type="InterPro" id="IPR043128">
    <property type="entry name" value="Rev_trsase/Diguanyl_cyclase"/>
</dbReference>
<feature type="transmembrane region" description="Helical" evidence="1">
    <location>
        <begin position="172"/>
        <end position="193"/>
    </location>
</feature>
<dbReference type="AlphaFoldDB" id="A0AAW7Z5W2"/>
<comment type="caution">
    <text evidence="3">The sequence shown here is derived from an EMBL/GenBank/DDBJ whole genome shotgun (WGS) entry which is preliminary data.</text>
</comment>
<dbReference type="CDD" id="cd01948">
    <property type="entry name" value="EAL"/>
    <property type="match status" value="1"/>
</dbReference>
<dbReference type="InterPro" id="IPR000160">
    <property type="entry name" value="GGDEF_dom"/>
</dbReference>
<proteinExistence type="predicted"/>
<feature type="transmembrane region" description="Helical" evidence="1">
    <location>
        <begin position="114"/>
        <end position="131"/>
    </location>
</feature>
<evidence type="ECO:0000259" key="2">
    <source>
        <dbReference type="PROSITE" id="PS50883"/>
    </source>
</evidence>
<dbReference type="PANTHER" id="PTHR33121">
    <property type="entry name" value="CYCLIC DI-GMP PHOSPHODIESTERASE PDEF"/>
    <property type="match status" value="1"/>
</dbReference>
<gene>
    <name evidence="3" type="ORF">Q4527_11750</name>
</gene>
<dbReference type="InterPro" id="IPR050706">
    <property type="entry name" value="Cyclic-di-GMP_PDE-like"/>
</dbReference>
<dbReference type="Gene3D" id="3.30.70.270">
    <property type="match status" value="1"/>
</dbReference>
<protein>
    <submittedName>
        <fullName evidence="3">EAL domain-containing protein</fullName>
    </submittedName>
</protein>
<dbReference type="Gene3D" id="3.20.20.450">
    <property type="entry name" value="EAL domain"/>
    <property type="match status" value="1"/>
</dbReference>
<keyword evidence="1" id="KW-1133">Transmembrane helix</keyword>
<dbReference type="Pfam" id="PF00990">
    <property type="entry name" value="GGDEF"/>
    <property type="match status" value="1"/>
</dbReference>
<dbReference type="EMBL" id="JAUOQI010000007">
    <property type="protein sequence ID" value="MDO6578071.1"/>
    <property type="molecule type" value="Genomic_DNA"/>
</dbReference>
<accession>A0AAW7Z5W2</accession>
<dbReference type="Proteomes" id="UP001170717">
    <property type="component" value="Unassembled WGS sequence"/>
</dbReference>
<evidence type="ECO:0000256" key="1">
    <source>
        <dbReference type="SAM" id="Phobius"/>
    </source>
</evidence>
<feature type="transmembrane region" description="Helical" evidence="1">
    <location>
        <begin position="35"/>
        <end position="56"/>
    </location>
</feature>
<dbReference type="SMART" id="SM00052">
    <property type="entry name" value="EAL"/>
    <property type="match status" value="1"/>
</dbReference>
<dbReference type="SUPFAM" id="SSF141868">
    <property type="entry name" value="EAL domain-like"/>
    <property type="match status" value="1"/>
</dbReference>
<reference evidence="3" key="1">
    <citation type="submission" date="2023-07" db="EMBL/GenBank/DDBJ databases">
        <title>Genome content predicts the carbon catabolic preferences of heterotrophic bacteria.</title>
        <authorList>
            <person name="Gralka M."/>
        </authorList>
    </citation>
    <scope>NUCLEOTIDE SEQUENCE</scope>
    <source>
        <strain evidence="3">F2M12</strain>
    </source>
</reference>
<feature type="domain" description="EAL" evidence="2">
    <location>
        <begin position="492"/>
        <end position="745"/>
    </location>
</feature>
<evidence type="ECO:0000313" key="4">
    <source>
        <dbReference type="Proteomes" id="UP001170717"/>
    </source>
</evidence>
<dbReference type="PANTHER" id="PTHR33121:SF79">
    <property type="entry name" value="CYCLIC DI-GMP PHOSPHODIESTERASE PDED-RELATED"/>
    <property type="match status" value="1"/>
</dbReference>
<feature type="transmembrane region" description="Helical" evidence="1">
    <location>
        <begin position="87"/>
        <end position="108"/>
    </location>
</feature>
<dbReference type="PROSITE" id="PS50883">
    <property type="entry name" value="EAL"/>
    <property type="match status" value="1"/>
</dbReference>
<keyword evidence="1" id="KW-0812">Transmembrane</keyword>
<name>A0AAW7Z5W2_9ALTE</name>
<sequence length="751" mass="84885">MFNRCSTLLKRYLLLNAEHVRAPDADTWKLSVLRIILLIGVTLTSAIVLHSSYAAYQEGMYYVLYLTIGFSALLYATLGLRKGQIKLASASLTLTIVLAGLCILFFTIDIASARYGLLFFFTLPIILRLFYGNKAAMIGMFVNLIPFAVLINNEPIAPLFGIDITLPDTHTYLSSLIFMFFNFCLPMAVIRVMTSLESQSSLNLKQTKKMEKLVSRYQEIFNNGGTPSLFCDQQGKILQANKSARKLITQLPEPCQYIHQLFELNKPLSAGHRQKTHITGNPHATFELQSASLQLHKKQLIHCFDVSEATEHDRKFDAFKRQHFEKHYYDELTGLRNHHYWNSSVNQPVPANTQAVMLKLANLRDINLQYGFTQGDKAMARCAAQIQSALPASVNVYRLPGARFLVSCQHDSHQSKDFNAWLREKLPCAIQIDDNLVKLSQPLNWLGGFVHVTTPQSPSQVTESCAIALSQASSDKDFSQFDSNVVKLIRKDTQHRDKVKRLLDNRCLALWLQPQVSIDNAIVGFEVLARLKDDEENKILHPYQFLPVIEKNNWHILFTQKVLDNTIELIENWPSSIPPVPVAINLSGPELLSDLFYEKLLRRYSESAFLRERLKLELTETSVLASHQETKRRLTSLANVGATIIIDDFGTGHASLSQLIDMSASVLKVDREFIDRIDSSDRHRKIVQMTIELAKSLDMQTIAEGVETQAQLNLLVDMGFTLFQGYLYGKPAPLEAWHGMDKAITVGKPAI</sequence>
<dbReference type="InterPro" id="IPR035919">
    <property type="entry name" value="EAL_sf"/>
</dbReference>
<organism evidence="3 4">
    <name type="scientific">Alteromonas stellipolaris</name>
    <dbReference type="NCBI Taxonomy" id="233316"/>
    <lineage>
        <taxon>Bacteria</taxon>
        <taxon>Pseudomonadati</taxon>
        <taxon>Pseudomonadota</taxon>
        <taxon>Gammaproteobacteria</taxon>
        <taxon>Alteromonadales</taxon>
        <taxon>Alteromonadaceae</taxon>
        <taxon>Alteromonas/Salinimonas group</taxon>
        <taxon>Alteromonas</taxon>
    </lineage>
</organism>
<dbReference type="SUPFAM" id="SSF55073">
    <property type="entry name" value="Nucleotide cyclase"/>
    <property type="match status" value="1"/>
</dbReference>